<sequence>MSDSDAATEGRGTAATDTDEGGRRDVVVPLRLYKTITVFSTLIAAASILAGFILLDAATLQVSVLRNLIVSAIEAVGVTPNQDLLGGLLAIAGLGLMAFGSGVFILSSRFRAAGMGNAQEDADEESNNG</sequence>
<evidence type="ECO:0000313" key="5">
    <source>
        <dbReference type="Proteomes" id="UP001597052"/>
    </source>
</evidence>
<feature type="transmembrane region" description="Helical" evidence="2">
    <location>
        <begin position="84"/>
        <end position="106"/>
    </location>
</feature>
<dbReference type="AlphaFoldDB" id="A0ABD6D4X2"/>
<comment type="caution">
    <text evidence="4">The sequence shown here is derived from an EMBL/GenBank/DDBJ whole genome shotgun (WGS) entry which is preliminary data.</text>
</comment>
<evidence type="ECO:0000256" key="1">
    <source>
        <dbReference type="SAM" id="MobiDB-lite"/>
    </source>
</evidence>
<dbReference type="EMBL" id="JBHUDM010000001">
    <property type="protein sequence ID" value="MFD1641023.1"/>
    <property type="molecule type" value="Genomic_DNA"/>
</dbReference>
<evidence type="ECO:0000259" key="3">
    <source>
        <dbReference type="Pfam" id="PF23997"/>
    </source>
</evidence>
<keyword evidence="2" id="KW-0812">Transmembrane</keyword>
<protein>
    <recommendedName>
        <fullName evidence="3">DUF7315 domain-containing protein</fullName>
    </recommendedName>
</protein>
<accession>A0ABD6D4X2</accession>
<organism evidence="4 5">
    <name type="scientific">Halohasta litorea</name>
    <dbReference type="NCBI Taxonomy" id="869891"/>
    <lineage>
        <taxon>Archaea</taxon>
        <taxon>Methanobacteriati</taxon>
        <taxon>Methanobacteriota</taxon>
        <taxon>Stenosarchaea group</taxon>
        <taxon>Halobacteria</taxon>
        <taxon>Halobacteriales</taxon>
        <taxon>Haloferacaceae</taxon>
        <taxon>Halohasta</taxon>
    </lineage>
</organism>
<feature type="domain" description="DUF7315" evidence="3">
    <location>
        <begin position="24"/>
        <end position="125"/>
    </location>
</feature>
<name>A0ABD6D4X2_9EURY</name>
<dbReference type="InterPro" id="IPR055739">
    <property type="entry name" value="DUF7315"/>
</dbReference>
<dbReference type="RefSeq" id="WP_256394712.1">
    <property type="nucleotide sequence ID" value="NZ_JANHDJ010000001.1"/>
</dbReference>
<dbReference type="Proteomes" id="UP001597052">
    <property type="component" value="Unassembled WGS sequence"/>
</dbReference>
<keyword evidence="2" id="KW-0472">Membrane</keyword>
<evidence type="ECO:0000313" key="4">
    <source>
        <dbReference type="EMBL" id="MFD1641023.1"/>
    </source>
</evidence>
<gene>
    <name evidence="4" type="ORF">ACFSBW_03915</name>
</gene>
<feature type="transmembrane region" description="Helical" evidence="2">
    <location>
        <begin position="32"/>
        <end position="55"/>
    </location>
</feature>
<keyword evidence="5" id="KW-1185">Reference proteome</keyword>
<keyword evidence="2" id="KW-1133">Transmembrane helix</keyword>
<reference evidence="4 5" key="1">
    <citation type="journal article" date="2019" name="Int. J. Syst. Evol. Microbiol.">
        <title>The Global Catalogue of Microorganisms (GCM) 10K type strain sequencing project: providing services to taxonomists for standard genome sequencing and annotation.</title>
        <authorList>
            <consortium name="The Broad Institute Genomics Platform"/>
            <consortium name="The Broad Institute Genome Sequencing Center for Infectious Disease"/>
            <person name="Wu L."/>
            <person name="Ma J."/>
        </authorList>
    </citation>
    <scope>NUCLEOTIDE SEQUENCE [LARGE SCALE GENOMIC DNA]</scope>
    <source>
        <strain evidence="4 5">CGMCC 1.10593</strain>
    </source>
</reference>
<evidence type="ECO:0000256" key="2">
    <source>
        <dbReference type="SAM" id="Phobius"/>
    </source>
</evidence>
<feature type="region of interest" description="Disordered" evidence="1">
    <location>
        <begin position="1"/>
        <end position="20"/>
    </location>
</feature>
<proteinExistence type="predicted"/>
<dbReference type="Pfam" id="PF23997">
    <property type="entry name" value="DUF7315"/>
    <property type="match status" value="1"/>
</dbReference>